<dbReference type="InterPro" id="IPR036388">
    <property type="entry name" value="WH-like_DNA-bd_sf"/>
</dbReference>
<dbReference type="Gene3D" id="1.10.10.10">
    <property type="entry name" value="Winged helix-like DNA-binding domain superfamily/Winged helix DNA-binding domain"/>
    <property type="match status" value="1"/>
</dbReference>
<dbReference type="SUPFAM" id="SSF46894">
    <property type="entry name" value="C-terminal effector domain of the bipartite response regulators"/>
    <property type="match status" value="1"/>
</dbReference>
<dbReference type="Pfam" id="PF00196">
    <property type="entry name" value="GerE"/>
    <property type="match status" value="1"/>
</dbReference>
<dbReference type="PRINTS" id="PR00038">
    <property type="entry name" value="HTHLUXR"/>
</dbReference>
<dbReference type="RefSeq" id="WP_148044610.1">
    <property type="nucleotide sequence ID" value="NZ_QICC01000117.1"/>
</dbReference>
<name>A0A3N0IRI8_9ACTN</name>
<dbReference type="InterPro" id="IPR016032">
    <property type="entry name" value="Sig_transdc_resp-reg_C-effctor"/>
</dbReference>
<organism evidence="6 7">
    <name type="scientific">Eggerthella sinensis</name>
    <dbReference type="NCBI Taxonomy" id="242230"/>
    <lineage>
        <taxon>Bacteria</taxon>
        <taxon>Bacillati</taxon>
        <taxon>Actinomycetota</taxon>
        <taxon>Coriobacteriia</taxon>
        <taxon>Eggerthellales</taxon>
        <taxon>Eggerthellaceae</taxon>
        <taxon>Eggerthella</taxon>
    </lineage>
</organism>
<dbReference type="InterPro" id="IPR000792">
    <property type="entry name" value="Tscrpt_reg_LuxR_C"/>
</dbReference>
<evidence type="ECO:0000313" key="6">
    <source>
        <dbReference type="EMBL" id="RNM39628.1"/>
    </source>
</evidence>
<comment type="caution">
    <text evidence="6">The sequence shown here is derived from an EMBL/GenBank/DDBJ whole genome shotgun (WGS) entry which is preliminary data.</text>
</comment>
<reference evidence="7" key="1">
    <citation type="submission" date="2018-05" db="EMBL/GenBank/DDBJ databases">
        <title>Genome Sequencing of selected type strains of the family Eggerthellaceae.</title>
        <authorList>
            <person name="Danylec N."/>
            <person name="Stoll D.A."/>
            <person name="Doetsch A."/>
            <person name="Huch M."/>
        </authorList>
    </citation>
    <scope>NUCLEOTIDE SEQUENCE [LARGE SCALE GENOMIC DNA]</scope>
    <source>
        <strain evidence="7">DSM 16107</strain>
    </source>
</reference>
<feature type="region of interest" description="Disordered" evidence="4">
    <location>
        <begin position="69"/>
        <end position="90"/>
    </location>
</feature>
<evidence type="ECO:0000313" key="7">
    <source>
        <dbReference type="Proteomes" id="UP000270112"/>
    </source>
</evidence>
<dbReference type="GO" id="GO:0003677">
    <property type="term" value="F:DNA binding"/>
    <property type="evidence" value="ECO:0007669"/>
    <property type="project" value="UniProtKB-KW"/>
</dbReference>
<proteinExistence type="predicted"/>
<dbReference type="Proteomes" id="UP000270112">
    <property type="component" value="Unassembled WGS sequence"/>
</dbReference>
<keyword evidence="3" id="KW-0804">Transcription</keyword>
<dbReference type="AlphaFoldDB" id="A0A3N0IRI8"/>
<feature type="domain" description="HTH luxR-type" evidence="5">
    <location>
        <begin position="8"/>
        <end position="73"/>
    </location>
</feature>
<accession>A0A3N0IRI8</accession>
<dbReference type="PANTHER" id="PTHR44688:SF16">
    <property type="entry name" value="DNA-BINDING TRANSCRIPTIONAL ACTIVATOR DEVR_DOSR"/>
    <property type="match status" value="1"/>
</dbReference>
<dbReference type="EMBL" id="QICC01000117">
    <property type="protein sequence ID" value="RNM39628.1"/>
    <property type="molecule type" value="Genomic_DNA"/>
</dbReference>
<evidence type="ECO:0000256" key="3">
    <source>
        <dbReference type="ARBA" id="ARBA00023163"/>
    </source>
</evidence>
<evidence type="ECO:0000256" key="2">
    <source>
        <dbReference type="ARBA" id="ARBA00023125"/>
    </source>
</evidence>
<keyword evidence="1" id="KW-0805">Transcription regulation</keyword>
<dbReference type="PROSITE" id="PS50043">
    <property type="entry name" value="HTH_LUXR_2"/>
    <property type="match status" value="1"/>
</dbReference>
<evidence type="ECO:0000259" key="5">
    <source>
        <dbReference type="PROSITE" id="PS50043"/>
    </source>
</evidence>
<sequence length="90" mass="9737">RTDNAVDALAERYALSPRETDVARLLLAGRNRPYIKDALFISTGTVNSHISSIYRKTEVNSQQELISLAESMGDARTDAGDAGPSEGQRG</sequence>
<dbReference type="CDD" id="cd06170">
    <property type="entry name" value="LuxR_C_like"/>
    <property type="match status" value="1"/>
</dbReference>
<gene>
    <name evidence="6" type="ORF">DMP09_16310</name>
</gene>
<evidence type="ECO:0000256" key="1">
    <source>
        <dbReference type="ARBA" id="ARBA00023015"/>
    </source>
</evidence>
<dbReference type="SMART" id="SM00421">
    <property type="entry name" value="HTH_LUXR"/>
    <property type="match status" value="1"/>
</dbReference>
<evidence type="ECO:0000256" key="4">
    <source>
        <dbReference type="SAM" id="MobiDB-lite"/>
    </source>
</evidence>
<dbReference type="PANTHER" id="PTHR44688">
    <property type="entry name" value="DNA-BINDING TRANSCRIPTIONAL ACTIVATOR DEVR_DOSR"/>
    <property type="match status" value="1"/>
</dbReference>
<protein>
    <recommendedName>
        <fullName evidence="5">HTH luxR-type domain-containing protein</fullName>
    </recommendedName>
</protein>
<feature type="non-terminal residue" evidence="6">
    <location>
        <position position="1"/>
    </location>
</feature>
<dbReference type="GO" id="GO:0006355">
    <property type="term" value="P:regulation of DNA-templated transcription"/>
    <property type="evidence" value="ECO:0007669"/>
    <property type="project" value="InterPro"/>
</dbReference>
<keyword evidence="2" id="KW-0238">DNA-binding</keyword>